<dbReference type="InterPro" id="IPR017039">
    <property type="entry name" value="Virul_fac_BrkB"/>
</dbReference>
<dbReference type="PANTHER" id="PTHR30213">
    <property type="entry name" value="INNER MEMBRANE PROTEIN YHJD"/>
    <property type="match status" value="1"/>
</dbReference>
<dbReference type="AlphaFoldDB" id="A0A4P7W4T6"/>
<accession>A0A4P7W4T6</accession>
<reference evidence="8" key="1">
    <citation type="submission" date="2019-02" db="EMBL/GenBank/DDBJ databases">
        <title>Isolation and identification of novel species under the genus Muribaculum.</title>
        <authorList>
            <person name="Miyake S."/>
            <person name="Ding Y."/>
            <person name="Low A."/>
            <person name="Soh M."/>
            <person name="Seedorf H."/>
        </authorList>
    </citation>
    <scope>NUCLEOTIDE SEQUENCE [LARGE SCALE GENOMIC DNA]</scope>
    <source>
        <strain evidence="8">H5</strain>
    </source>
</reference>
<feature type="transmembrane region" description="Helical" evidence="6">
    <location>
        <begin position="67"/>
        <end position="85"/>
    </location>
</feature>
<organism evidence="7 8">
    <name type="scientific">Duncaniella dubosii</name>
    <dbReference type="NCBI Taxonomy" id="2518971"/>
    <lineage>
        <taxon>Bacteria</taxon>
        <taxon>Pseudomonadati</taxon>
        <taxon>Bacteroidota</taxon>
        <taxon>Bacteroidia</taxon>
        <taxon>Bacteroidales</taxon>
        <taxon>Muribaculaceae</taxon>
        <taxon>Duncaniella</taxon>
    </lineage>
</organism>
<name>A0A4P7W4T6_9BACT</name>
<sequence>MTEEKKPGKFASWIERTKIRAISIWEYCAEGVWEDQRDTAKVNIVKTLNLTVRSFMDSDLQSSACALTYRTMLAVVPALALLFAIGRGFGFQNLLQTQLYQYFPSQHRALEMAFSFVDSCLAQASEGIFVGVGIVFLLWTLISLLDSVENSFNNIWGVKVDRPFARKVTDYLAICIILPVLMICSGGLRILMSTTIQKLLPFDFIGPVVGDILDLVSVLLGCLFFAGAYMLIPNTKVNFRNALITGTIAGIAFQVLQWLFLTGQIYVAKYNAIYGSFSFLPLMLIWMQFSWLITLAGALICRSSQDIFLFSFERQTNKISGAYRRKVTLAVLTIIIKRFKNDEAPLNIAGISTRFAIPPRLTAKVVNFLLDCNLISKLGPKNGEDPLTDAPLVPSTSPEHYTLGHVMEVLSNHGEDSFLPTFDTDFKPLLDLCDKLDIDFRQKASSVLLSEIHLPLVSRQDSKNK</sequence>
<dbReference type="PANTHER" id="PTHR30213:SF0">
    <property type="entry name" value="UPF0761 MEMBRANE PROTEIN YIHY"/>
    <property type="match status" value="1"/>
</dbReference>
<keyword evidence="2" id="KW-1003">Cell membrane</keyword>
<dbReference type="Proteomes" id="UP000297149">
    <property type="component" value="Chromosome"/>
</dbReference>
<evidence type="ECO:0000313" key="7">
    <source>
        <dbReference type="EMBL" id="QCD43066.1"/>
    </source>
</evidence>
<feature type="transmembrane region" description="Helical" evidence="6">
    <location>
        <begin position="128"/>
        <end position="148"/>
    </location>
</feature>
<dbReference type="KEGG" id="ddb:E7747_12700"/>
<feature type="transmembrane region" description="Helical" evidence="6">
    <location>
        <begin position="168"/>
        <end position="192"/>
    </location>
</feature>
<proteinExistence type="predicted"/>
<evidence type="ECO:0000256" key="5">
    <source>
        <dbReference type="ARBA" id="ARBA00023136"/>
    </source>
</evidence>
<feature type="transmembrane region" description="Helical" evidence="6">
    <location>
        <begin position="244"/>
        <end position="267"/>
    </location>
</feature>
<dbReference type="GO" id="GO:0005886">
    <property type="term" value="C:plasma membrane"/>
    <property type="evidence" value="ECO:0007669"/>
    <property type="project" value="UniProtKB-SubCell"/>
</dbReference>
<keyword evidence="8" id="KW-1185">Reference proteome</keyword>
<keyword evidence="4 6" id="KW-1133">Transmembrane helix</keyword>
<keyword evidence="5 6" id="KW-0472">Membrane</keyword>
<evidence type="ECO:0000256" key="1">
    <source>
        <dbReference type="ARBA" id="ARBA00004651"/>
    </source>
</evidence>
<evidence type="ECO:0000313" key="8">
    <source>
        <dbReference type="Proteomes" id="UP000297149"/>
    </source>
</evidence>
<comment type="subcellular location">
    <subcellularLocation>
        <location evidence="1">Cell membrane</location>
        <topology evidence="1">Multi-pass membrane protein</topology>
    </subcellularLocation>
</comment>
<evidence type="ECO:0000256" key="6">
    <source>
        <dbReference type="SAM" id="Phobius"/>
    </source>
</evidence>
<gene>
    <name evidence="7" type="ORF">E7747_12700</name>
</gene>
<feature type="transmembrane region" description="Helical" evidence="6">
    <location>
        <begin position="212"/>
        <end position="232"/>
    </location>
</feature>
<dbReference type="RefSeq" id="WP_136416365.1">
    <property type="nucleotide sequence ID" value="NZ_CP039396.1"/>
</dbReference>
<evidence type="ECO:0000256" key="2">
    <source>
        <dbReference type="ARBA" id="ARBA00022475"/>
    </source>
</evidence>
<keyword evidence="3 6" id="KW-0812">Transmembrane</keyword>
<evidence type="ECO:0000256" key="3">
    <source>
        <dbReference type="ARBA" id="ARBA00022692"/>
    </source>
</evidence>
<feature type="transmembrane region" description="Helical" evidence="6">
    <location>
        <begin position="279"/>
        <end position="301"/>
    </location>
</feature>
<protein>
    <submittedName>
        <fullName evidence="7">YihY/virulence factor BrkB family protein</fullName>
    </submittedName>
</protein>
<evidence type="ECO:0000256" key="4">
    <source>
        <dbReference type="ARBA" id="ARBA00022989"/>
    </source>
</evidence>
<dbReference type="EMBL" id="CP039396">
    <property type="protein sequence ID" value="QCD43066.1"/>
    <property type="molecule type" value="Genomic_DNA"/>
</dbReference>
<dbReference type="NCBIfam" id="TIGR00765">
    <property type="entry name" value="yihY_not_rbn"/>
    <property type="match status" value="1"/>
</dbReference>
<dbReference type="Pfam" id="PF03631">
    <property type="entry name" value="Virul_fac_BrkB"/>
    <property type="match status" value="1"/>
</dbReference>